<dbReference type="Proteomes" id="UP001152799">
    <property type="component" value="Chromosome 12"/>
</dbReference>
<name>A0A9N9MDZ2_9CUCU</name>
<accession>A0A9N9MDZ2</accession>
<dbReference type="AlphaFoldDB" id="A0A9N9MDZ2"/>
<feature type="region of interest" description="Disordered" evidence="1">
    <location>
        <begin position="108"/>
        <end position="132"/>
    </location>
</feature>
<sequence length="132" mass="15227">MSHLFKHCNNLNIGTTRAYRERGDSPLTTLLSTTYISLKLNNLPWGDKHTNIMANKPTIMLVIFVSLVVLARCNNDDEQSTKVQQERKHTRLVLNPFSPFAIPVVVSEEEEDKGIDVKEKRENNKENRDKYD</sequence>
<reference evidence="2" key="1">
    <citation type="submission" date="2022-01" db="EMBL/GenBank/DDBJ databases">
        <authorList>
            <person name="King R."/>
        </authorList>
    </citation>
    <scope>NUCLEOTIDE SEQUENCE</scope>
</reference>
<evidence type="ECO:0000313" key="3">
    <source>
        <dbReference type="Proteomes" id="UP001152799"/>
    </source>
</evidence>
<feature type="compositionally biased region" description="Basic and acidic residues" evidence="1">
    <location>
        <begin position="114"/>
        <end position="132"/>
    </location>
</feature>
<evidence type="ECO:0000313" key="2">
    <source>
        <dbReference type="EMBL" id="CAG9762921.1"/>
    </source>
</evidence>
<keyword evidence="3" id="KW-1185">Reference proteome</keyword>
<evidence type="ECO:0000256" key="1">
    <source>
        <dbReference type="SAM" id="MobiDB-lite"/>
    </source>
</evidence>
<gene>
    <name evidence="2" type="ORF">CEUTPL_LOCUS3592</name>
</gene>
<organism evidence="2 3">
    <name type="scientific">Ceutorhynchus assimilis</name>
    <name type="common">cabbage seed weevil</name>
    <dbReference type="NCBI Taxonomy" id="467358"/>
    <lineage>
        <taxon>Eukaryota</taxon>
        <taxon>Metazoa</taxon>
        <taxon>Ecdysozoa</taxon>
        <taxon>Arthropoda</taxon>
        <taxon>Hexapoda</taxon>
        <taxon>Insecta</taxon>
        <taxon>Pterygota</taxon>
        <taxon>Neoptera</taxon>
        <taxon>Endopterygota</taxon>
        <taxon>Coleoptera</taxon>
        <taxon>Polyphaga</taxon>
        <taxon>Cucujiformia</taxon>
        <taxon>Curculionidae</taxon>
        <taxon>Ceutorhynchinae</taxon>
        <taxon>Ceutorhynchus</taxon>
    </lineage>
</organism>
<dbReference type="EMBL" id="OU892288">
    <property type="protein sequence ID" value="CAG9762921.1"/>
    <property type="molecule type" value="Genomic_DNA"/>
</dbReference>
<proteinExistence type="predicted"/>
<protein>
    <submittedName>
        <fullName evidence="2">Uncharacterized protein</fullName>
    </submittedName>
</protein>